<dbReference type="GO" id="GO:0003677">
    <property type="term" value="F:DNA binding"/>
    <property type="evidence" value="ECO:0007669"/>
    <property type="project" value="UniProtKB-UniRule"/>
</dbReference>
<evidence type="ECO:0000256" key="2">
    <source>
        <dbReference type="ARBA" id="ARBA00023125"/>
    </source>
</evidence>
<dbReference type="PROSITE" id="PS00027">
    <property type="entry name" value="HOMEOBOX_1"/>
    <property type="match status" value="1"/>
</dbReference>
<dbReference type="InterPro" id="IPR009057">
    <property type="entry name" value="Homeodomain-like_sf"/>
</dbReference>
<dbReference type="SMART" id="SM00389">
    <property type="entry name" value="HOX"/>
    <property type="match status" value="1"/>
</dbReference>
<dbReference type="GO" id="GO:0005634">
    <property type="term" value="C:nucleus"/>
    <property type="evidence" value="ECO:0007669"/>
    <property type="project" value="UniProtKB-SubCell"/>
</dbReference>
<dbReference type="FunFam" id="1.10.10.60:FF:000076">
    <property type="entry name" value="Homeobox protein knotted-1-like 2"/>
    <property type="match status" value="1"/>
</dbReference>
<dbReference type="SUPFAM" id="SSF46689">
    <property type="entry name" value="Homeodomain-like"/>
    <property type="match status" value="1"/>
</dbReference>
<keyword evidence="3 5" id="KW-0371">Homeobox</keyword>
<keyword evidence="4 5" id="KW-0539">Nucleus</keyword>
<name>A0AAP0NFC6_LIQFO</name>
<dbReference type="Pfam" id="PF05920">
    <property type="entry name" value="Homeobox_KN"/>
    <property type="match status" value="1"/>
</dbReference>
<dbReference type="CDD" id="cd00086">
    <property type="entry name" value="homeodomain"/>
    <property type="match status" value="1"/>
</dbReference>
<evidence type="ECO:0000313" key="11">
    <source>
        <dbReference type="Proteomes" id="UP001415857"/>
    </source>
</evidence>
<dbReference type="InterPro" id="IPR005539">
    <property type="entry name" value="ELK_dom"/>
</dbReference>
<feature type="region of interest" description="Disordered" evidence="7">
    <location>
        <begin position="225"/>
        <end position="255"/>
    </location>
</feature>
<dbReference type="InterPro" id="IPR008422">
    <property type="entry name" value="KN_HD"/>
</dbReference>
<dbReference type="SMART" id="SM01256">
    <property type="entry name" value="KNOX2"/>
    <property type="match status" value="1"/>
</dbReference>
<evidence type="ECO:0000256" key="7">
    <source>
        <dbReference type="SAM" id="MobiDB-lite"/>
    </source>
</evidence>
<dbReference type="AlphaFoldDB" id="A0AAP0NFC6"/>
<dbReference type="EMBL" id="JBBPBK010000014">
    <property type="protein sequence ID" value="KAK9270755.1"/>
    <property type="molecule type" value="Genomic_DNA"/>
</dbReference>
<dbReference type="InterPro" id="IPR005540">
    <property type="entry name" value="KNOX1"/>
</dbReference>
<comment type="caution">
    <text evidence="10">The sequence shown here is derived from an EMBL/GenBank/DDBJ whole genome shotgun (WGS) entry which is preliminary data.</text>
</comment>
<evidence type="ECO:0000256" key="5">
    <source>
        <dbReference type="PROSITE-ProRule" id="PRU00108"/>
    </source>
</evidence>
<dbReference type="SMART" id="SM01188">
    <property type="entry name" value="ELK"/>
    <property type="match status" value="1"/>
</dbReference>
<dbReference type="PROSITE" id="PS51213">
    <property type="entry name" value="ELK"/>
    <property type="match status" value="1"/>
</dbReference>
<dbReference type="Pfam" id="PF03789">
    <property type="entry name" value="ELK"/>
    <property type="match status" value="1"/>
</dbReference>
<evidence type="ECO:0000259" key="9">
    <source>
        <dbReference type="PROSITE" id="PS51213"/>
    </source>
</evidence>
<evidence type="ECO:0000256" key="1">
    <source>
        <dbReference type="ARBA" id="ARBA00004123"/>
    </source>
</evidence>
<evidence type="ECO:0000313" key="10">
    <source>
        <dbReference type="EMBL" id="KAK9270755.1"/>
    </source>
</evidence>
<evidence type="ECO:0000256" key="6">
    <source>
        <dbReference type="PROSITE-ProRule" id="PRU00559"/>
    </source>
</evidence>
<organism evidence="10 11">
    <name type="scientific">Liquidambar formosana</name>
    <name type="common">Formosan gum</name>
    <dbReference type="NCBI Taxonomy" id="63359"/>
    <lineage>
        <taxon>Eukaryota</taxon>
        <taxon>Viridiplantae</taxon>
        <taxon>Streptophyta</taxon>
        <taxon>Embryophyta</taxon>
        <taxon>Tracheophyta</taxon>
        <taxon>Spermatophyta</taxon>
        <taxon>Magnoliopsida</taxon>
        <taxon>eudicotyledons</taxon>
        <taxon>Gunneridae</taxon>
        <taxon>Pentapetalae</taxon>
        <taxon>Saxifragales</taxon>
        <taxon>Altingiaceae</taxon>
        <taxon>Liquidambar</taxon>
    </lineage>
</organism>
<dbReference type="InterPro" id="IPR017970">
    <property type="entry name" value="Homeobox_CS"/>
</dbReference>
<protein>
    <submittedName>
        <fullName evidence="10">Uncharacterized protein</fullName>
    </submittedName>
</protein>
<dbReference type="Proteomes" id="UP001415857">
    <property type="component" value="Unassembled WGS sequence"/>
</dbReference>
<evidence type="ECO:0000256" key="4">
    <source>
        <dbReference type="ARBA" id="ARBA00023242"/>
    </source>
</evidence>
<keyword evidence="11" id="KW-1185">Reference proteome</keyword>
<feature type="domain" description="Homeobox" evidence="8">
    <location>
        <begin position="278"/>
        <end position="341"/>
    </location>
</feature>
<comment type="subcellular location">
    <subcellularLocation>
        <location evidence="1 5">Nucleus</location>
    </subcellularLocation>
</comment>
<keyword evidence="2 5" id="KW-0238">DNA-binding</keyword>
<dbReference type="Pfam" id="PF03791">
    <property type="entry name" value="KNOX2"/>
    <property type="match status" value="1"/>
</dbReference>
<gene>
    <name evidence="10" type="ORF">L1049_026338</name>
</gene>
<reference evidence="10 11" key="1">
    <citation type="journal article" date="2024" name="Plant J.">
        <title>Genome sequences and population genomics reveal climatic adaptation and genomic divergence between two closely related sweetgum species.</title>
        <authorList>
            <person name="Xu W.Q."/>
            <person name="Ren C.Q."/>
            <person name="Zhang X.Y."/>
            <person name="Comes H.P."/>
            <person name="Liu X.H."/>
            <person name="Li Y.G."/>
            <person name="Kettle C.J."/>
            <person name="Jalonen R."/>
            <person name="Gaisberger H."/>
            <person name="Ma Y.Z."/>
            <person name="Qiu Y.X."/>
        </authorList>
    </citation>
    <scope>NUCLEOTIDE SEQUENCE [LARGE SCALE GENOMIC DNA]</scope>
    <source>
        <strain evidence="10">Hangzhou</strain>
    </source>
</reference>
<dbReference type="Pfam" id="PF03790">
    <property type="entry name" value="KNOX1"/>
    <property type="match status" value="1"/>
</dbReference>
<accession>A0AAP0NFC6</accession>
<proteinExistence type="inferred from homology"/>
<evidence type="ECO:0000256" key="3">
    <source>
        <dbReference type="ARBA" id="ARBA00023155"/>
    </source>
</evidence>
<dbReference type="InterPro" id="IPR001356">
    <property type="entry name" value="HD"/>
</dbReference>
<feature type="DNA-binding region" description="Homeobox; TALE-type" evidence="5">
    <location>
        <begin position="279"/>
        <end position="342"/>
    </location>
</feature>
<dbReference type="SMART" id="SM01255">
    <property type="entry name" value="KNOX1"/>
    <property type="match status" value="1"/>
</dbReference>
<dbReference type="PROSITE" id="PS50071">
    <property type="entry name" value="HOMEOBOX_2"/>
    <property type="match status" value="1"/>
</dbReference>
<dbReference type="PANTHER" id="PTHR11850">
    <property type="entry name" value="HOMEOBOX PROTEIN TRANSCRIPTION FACTORS"/>
    <property type="match status" value="1"/>
</dbReference>
<comment type="similarity">
    <text evidence="6">Belongs to the TALE/KNOX homeobox family.</text>
</comment>
<dbReference type="InterPro" id="IPR005541">
    <property type="entry name" value="KNOX2"/>
</dbReference>
<dbReference type="InterPro" id="IPR050224">
    <property type="entry name" value="TALE_homeobox"/>
</dbReference>
<feature type="domain" description="ELK" evidence="9">
    <location>
        <begin position="258"/>
        <end position="278"/>
    </location>
</feature>
<evidence type="ECO:0000259" key="8">
    <source>
        <dbReference type="PROSITE" id="PS50071"/>
    </source>
</evidence>
<sequence>MEEYNQLSENTAPRGSFLYASPVLAPPNSSVYGRTSSGSNVSNNQQTQMAMSNTFHLQSADCFQSEAQHPIVKTEASTSQHGHKFHYSLIRGLPTTVHHQQQQQGNESSNNELEAIKAKIIAHPQYSNLLEAYMDCQKVGAPPEVVARLAAARQEFETRQRSSANCRDGSKDPELDQFMEAYYDMLVKYREELTRPLQEAMDFMRRIETQLNMLGNGPVRIFNSDEKCEGVGSSEEDQDNSGGETELPEIDPRAEDRELKNHLLRKYSGYLSSLKQELSKKKKKGKLPKDARQKLLSWWELHYKWPYPSETEKVALAESTGLDQKQINNWFINQRKRHWKPSEDMQFMVMDGLHPQNTALYMDGHYMGDGPYRLGP</sequence>
<dbReference type="GO" id="GO:0000981">
    <property type="term" value="F:DNA-binding transcription factor activity, RNA polymerase II-specific"/>
    <property type="evidence" value="ECO:0007669"/>
    <property type="project" value="InterPro"/>
</dbReference>
<dbReference type="Gene3D" id="1.10.10.60">
    <property type="entry name" value="Homeodomain-like"/>
    <property type="match status" value="1"/>
</dbReference>